<organism evidence="1 2">
    <name type="scientific">Hyphomonas beringensis</name>
    <dbReference type="NCBI Taxonomy" id="1280946"/>
    <lineage>
        <taxon>Bacteria</taxon>
        <taxon>Pseudomonadati</taxon>
        <taxon>Pseudomonadota</taxon>
        <taxon>Alphaproteobacteria</taxon>
        <taxon>Hyphomonadales</taxon>
        <taxon>Hyphomonadaceae</taxon>
        <taxon>Hyphomonas</taxon>
    </lineage>
</organism>
<comment type="caution">
    <text evidence="1">The sequence shown here is derived from an EMBL/GenBank/DDBJ whole genome shotgun (WGS) entry which is preliminary data.</text>
</comment>
<dbReference type="STRING" id="1280946.HY29_03460"/>
<dbReference type="Proteomes" id="UP000027037">
    <property type="component" value="Unassembled WGS sequence"/>
</dbReference>
<evidence type="ECO:0000313" key="2">
    <source>
        <dbReference type="Proteomes" id="UP000027037"/>
    </source>
</evidence>
<dbReference type="PATRIC" id="fig|1280946.3.peg.2605"/>
<name>A0A062U4S4_9PROT</name>
<reference evidence="1 2" key="1">
    <citation type="journal article" date="2014" name="Antonie Van Leeuwenhoek">
        <title>Hyphomonas beringensis sp. nov. and Hyphomonas chukchiensis sp. nov., isolated from surface seawater of the Bering Sea and Chukchi Sea.</title>
        <authorList>
            <person name="Li C."/>
            <person name="Lai Q."/>
            <person name="Li G."/>
            <person name="Dong C."/>
            <person name="Wang J."/>
            <person name="Liao Y."/>
            <person name="Shao Z."/>
        </authorList>
    </citation>
    <scope>NUCLEOTIDE SEQUENCE [LARGE SCALE GENOMIC DNA]</scope>
    <source>
        <strain evidence="1 2">25B14_1</strain>
    </source>
</reference>
<evidence type="ECO:0000313" key="1">
    <source>
        <dbReference type="EMBL" id="KCZ53287.1"/>
    </source>
</evidence>
<sequence length="45" mass="5060">MVMDFIDAAFADTKSVQAFVPEYIASHDDRTVFVDVVTQVKTDHV</sequence>
<dbReference type="AlphaFoldDB" id="A0A062U4S4"/>
<accession>A0A062U4S4</accession>
<keyword evidence="2" id="KW-1185">Reference proteome</keyword>
<gene>
    <name evidence="1" type="ORF">HY29_03460</name>
</gene>
<proteinExistence type="predicted"/>
<protein>
    <submittedName>
        <fullName evidence="1">Uncharacterized protein</fullName>
    </submittedName>
</protein>
<dbReference type="EMBL" id="AWFF01000054">
    <property type="protein sequence ID" value="KCZ53287.1"/>
    <property type="molecule type" value="Genomic_DNA"/>
</dbReference>